<reference evidence="1" key="2">
    <citation type="submission" date="2020-11" db="EMBL/GenBank/DDBJ databases">
        <authorList>
            <person name="McCartney M.A."/>
            <person name="Auch B."/>
            <person name="Kono T."/>
            <person name="Mallez S."/>
            <person name="Becker A."/>
            <person name="Gohl D.M."/>
            <person name="Silverstein K.A.T."/>
            <person name="Koren S."/>
            <person name="Bechman K.B."/>
            <person name="Herman A."/>
            <person name="Abrahante J.E."/>
            <person name="Garbe J."/>
        </authorList>
    </citation>
    <scope>NUCLEOTIDE SEQUENCE</scope>
    <source>
        <strain evidence="1">Duluth1</strain>
        <tissue evidence="1">Whole animal</tissue>
    </source>
</reference>
<dbReference type="EMBL" id="JAIWYP010000007">
    <property type="protein sequence ID" value="KAH3792852.1"/>
    <property type="molecule type" value="Genomic_DNA"/>
</dbReference>
<accession>A0A9D4F6W2</accession>
<comment type="caution">
    <text evidence="1">The sequence shown here is derived from an EMBL/GenBank/DDBJ whole genome shotgun (WGS) entry which is preliminary data.</text>
</comment>
<evidence type="ECO:0000313" key="2">
    <source>
        <dbReference type="Proteomes" id="UP000828390"/>
    </source>
</evidence>
<dbReference type="Proteomes" id="UP000828390">
    <property type="component" value="Unassembled WGS sequence"/>
</dbReference>
<evidence type="ECO:0000313" key="1">
    <source>
        <dbReference type="EMBL" id="KAH3792852.1"/>
    </source>
</evidence>
<dbReference type="AlphaFoldDB" id="A0A9D4F6W2"/>
<name>A0A9D4F6W2_DREPO</name>
<gene>
    <name evidence="1" type="ORF">DPMN_146351</name>
</gene>
<keyword evidence="2" id="KW-1185">Reference proteome</keyword>
<reference evidence="1" key="1">
    <citation type="journal article" date="2019" name="bioRxiv">
        <title>The Genome of the Zebra Mussel, Dreissena polymorpha: A Resource for Invasive Species Research.</title>
        <authorList>
            <person name="McCartney M.A."/>
            <person name="Auch B."/>
            <person name="Kono T."/>
            <person name="Mallez S."/>
            <person name="Zhang Y."/>
            <person name="Obille A."/>
            <person name="Becker A."/>
            <person name="Abrahante J.E."/>
            <person name="Garbe J."/>
            <person name="Badalamenti J.P."/>
            <person name="Herman A."/>
            <person name="Mangelson H."/>
            <person name="Liachko I."/>
            <person name="Sullivan S."/>
            <person name="Sone E.D."/>
            <person name="Koren S."/>
            <person name="Silverstein K.A.T."/>
            <person name="Beckman K.B."/>
            <person name="Gohl D.M."/>
        </authorList>
    </citation>
    <scope>NUCLEOTIDE SEQUENCE</scope>
    <source>
        <strain evidence="1">Duluth1</strain>
        <tissue evidence="1">Whole animal</tissue>
    </source>
</reference>
<protein>
    <submittedName>
        <fullName evidence="1">Uncharacterized protein</fullName>
    </submittedName>
</protein>
<sequence length="116" mass="13218">MVWTDRLAQLSDMLLYQPAKETRSGETGLNACGQSVFPDHSMQLAQANQGRHLDQSMQFAQANQGRHLDQSMQFAQANQGRHFPLLWNFSFNTVTGQQQFRIGGQWHPEKTLYAHA</sequence>
<organism evidence="1 2">
    <name type="scientific">Dreissena polymorpha</name>
    <name type="common">Zebra mussel</name>
    <name type="synonym">Mytilus polymorpha</name>
    <dbReference type="NCBI Taxonomy" id="45954"/>
    <lineage>
        <taxon>Eukaryota</taxon>
        <taxon>Metazoa</taxon>
        <taxon>Spiralia</taxon>
        <taxon>Lophotrochozoa</taxon>
        <taxon>Mollusca</taxon>
        <taxon>Bivalvia</taxon>
        <taxon>Autobranchia</taxon>
        <taxon>Heteroconchia</taxon>
        <taxon>Euheterodonta</taxon>
        <taxon>Imparidentia</taxon>
        <taxon>Neoheterodontei</taxon>
        <taxon>Myida</taxon>
        <taxon>Dreissenoidea</taxon>
        <taxon>Dreissenidae</taxon>
        <taxon>Dreissena</taxon>
    </lineage>
</organism>
<proteinExistence type="predicted"/>